<evidence type="ECO:0000256" key="5">
    <source>
        <dbReference type="RuleBase" id="RU004020"/>
    </source>
</evidence>
<proteinExistence type="inferred from homology"/>
<reference evidence="7 8" key="1">
    <citation type="submission" date="2023-12" db="EMBL/GenBank/DDBJ databases">
        <title>A high-quality genome assembly for Dillenia turbinata (Dilleniales).</title>
        <authorList>
            <person name="Chanderbali A."/>
        </authorList>
    </citation>
    <scope>NUCLEOTIDE SEQUENCE [LARGE SCALE GENOMIC DNA]</scope>
    <source>
        <strain evidence="7">LSX21</strain>
        <tissue evidence="7">Leaf</tissue>
    </source>
</reference>
<dbReference type="Proteomes" id="UP001370490">
    <property type="component" value="Unassembled WGS sequence"/>
</dbReference>
<evidence type="ECO:0000256" key="3">
    <source>
        <dbReference type="ARBA" id="ARBA00023125"/>
    </source>
</evidence>
<dbReference type="Pfam" id="PF00447">
    <property type="entry name" value="HSF_DNA-bind"/>
    <property type="match status" value="1"/>
</dbReference>
<evidence type="ECO:0000256" key="2">
    <source>
        <dbReference type="ARBA" id="ARBA00023016"/>
    </source>
</evidence>
<evidence type="ECO:0000256" key="4">
    <source>
        <dbReference type="ARBA" id="ARBA00023242"/>
    </source>
</evidence>
<dbReference type="EMBL" id="JBAMMX010000023">
    <property type="protein sequence ID" value="KAK6917133.1"/>
    <property type="molecule type" value="Genomic_DNA"/>
</dbReference>
<dbReference type="InterPro" id="IPR036388">
    <property type="entry name" value="WH-like_DNA-bd_sf"/>
</dbReference>
<gene>
    <name evidence="7" type="ORF">RJ641_017884</name>
</gene>
<dbReference type="SUPFAM" id="SSF46785">
    <property type="entry name" value="Winged helix' DNA-binding domain"/>
    <property type="match status" value="1"/>
</dbReference>
<evidence type="ECO:0000256" key="1">
    <source>
        <dbReference type="ARBA" id="ARBA00004123"/>
    </source>
</evidence>
<evidence type="ECO:0000259" key="6">
    <source>
        <dbReference type="SMART" id="SM00415"/>
    </source>
</evidence>
<dbReference type="PANTHER" id="PTHR10015">
    <property type="entry name" value="HEAT SHOCK TRANSCRIPTION FACTOR"/>
    <property type="match status" value="1"/>
</dbReference>
<evidence type="ECO:0000313" key="8">
    <source>
        <dbReference type="Proteomes" id="UP001370490"/>
    </source>
</evidence>
<dbReference type="GO" id="GO:0006357">
    <property type="term" value="P:regulation of transcription by RNA polymerase II"/>
    <property type="evidence" value="ECO:0007669"/>
    <property type="project" value="TreeGrafter"/>
</dbReference>
<comment type="similarity">
    <text evidence="5">Belongs to the HSF family.</text>
</comment>
<evidence type="ECO:0000313" key="7">
    <source>
        <dbReference type="EMBL" id="KAK6917133.1"/>
    </source>
</evidence>
<keyword evidence="8" id="KW-1185">Reference proteome</keyword>
<dbReference type="GO" id="GO:0003700">
    <property type="term" value="F:DNA-binding transcription factor activity"/>
    <property type="evidence" value="ECO:0007669"/>
    <property type="project" value="InterPro"/>
</dbReference>
<dbReference type="AlphaFoldDB" id="A0AAN8Z1C4"/>
<dbReference type="GO" id="GO:0005634">
    <property type="term" value="C:nucleus"/>
    <property type="evidence" value="ECO:0007669"/>
    <property type="project" value="UniProtKB-SubCell"/>
</dbReference>
<organism evidence="7 8">
    <name type="scientific">Dillenia turbinata</name>
    <dbReference type="NCBI Taxonomy" id="194707"/>
    <lineage>
        <taxon>Eukaryota</taxon>
        <taxon>Viridiplantae</taxon>
        <taxon>Streptophyta</taxon>
        <taxon>Embryophyta</taxon>
        <taxon>Tracheophyta</taxon>
        <taxon>Spermatophyta</taxon>
        <taxon>Magnoliopsida</taxon>
        <taxon>eudicotyledons</taxon>
        <taxon>Gunneridae</taxon>
        <taxon>Pentapetalae</taxon>
        <taxon>Dilleniales</taxon>
        <taxon>Dilleniaceae</taxon>
        <taxon>Dillenia</taxon>
    </lineage>
</organism>
<feature type="domain" description="HSF-type DNA-binding" evidence="6">
    <location>
        <begin position="21"/>
        <end position="88"/>
    </location>
</feature>
<dbReference type="SMART" id="SM00415">
    <property type="entry name" value="HSF"/>
    <property type="match status" value="1"/>
</dbReference>
<protein>
    <submittedName>
        <fullName evidence="7">Heat shock factor (HSF)-type, DNA-binding</fullName>
    </submittedName>
</protein>
<name>A0AAN8Z1C4_9MAGN</name>
<accession>A0AAN8Z1C4</accession>
<dbReference type="PANTHER" id="PTHR10015:SF169">
    <property type="entry name" value="HEAT STRESS TRANSCRIPTION FACTOR B-2B"/>
    <property type="match status" value="1"/>
</dbReference>
<dbReference type="Gene3D" id="1.10.10.10">
    <property type="entry name" value="Winged helix-like DNA-binding domain superfamily/Winged helix DNA-binding domain"/>
    <property type="match status" value="1"/>
</dbReference>
<comment type="caution">
    <text evidence="7">The sequence shown here is derived from an EMBL/GenBank/DDBJ whole genome shotgun (WGS) entry which is preliminary data.</text>
</comment>
<keyword evidence="4" id="KW-0539">Nucleus</keyword>
<keyword evidence="2 7" id="KW-0346">Stress response</keyword>
<dbReference type="GO" id="GO:0000978">
    <property type="term" value="F:RNA polymerase II cis-regulatory region sequence-specific DNA binding"/>
    <property type="evidence" value="ECO:0007669"/>
    <property type="project" value="TreeGrafter"/>
</dbReference>
<dbReference type="InterPro" id="IPR036390">
    <property type="entry name" value="WH_DNA-bd_sf"/>
</dbReference>
<sequence>MTPLPKTNGEITITMETQISLPMPFLTKSYQLVDNHSIDDNEDGSTFIIWKQTEFARNLFPKYLKHSNFSSFVHQLSTYGFHKVIPDC</sequence>
<dbReference type="InterPro" id="IPR000232">
    <property type="entry name" value="HSF_DNA-bd"/>
</dbReference>
<comment type="subcellular location">
    <subcellularLocation>
        <location evidence="1">Nucleus</location>
    </subcellularLocation>
</comment>
<keyword evidence="3 7" id="KW-0238">DNA-binding</keyword>